<dbReference type="PANTHER" id="PTHR43685:SF3">
    <property type="entry name" value="SLR2126 PROTEIN"/>
    <property type="match status" value="1"/>
</dbReference>
<feature type="domain" description="Glycosyltransferase 2-like" evidence="2">
    <location>
        <begin position="3"/>
        <end position="103"/>
    </location>
</feature>
<protein>
    <submittedName>
        <fullName evidence="4">Glycosyltransferase involved in cell wall biosynthesis</fullName>
    </submittedName>
</protein>
<dbReference type="InterPro" id="IPR029044">
    <property type="entry name" value="Nucleotide-diphossugar_trans"/>
</dbReference>
<dbReference type="EMBL" id="JACHMH010000001">
    <property type="protein sequence ID" value="MBB4679757.1"/>
    <property type="molecule type" value="Genomic_DNA"/>
</dbReference>
<evidence type="ECO:0000259" key="3">
    <source>
        <dbReference type="Pfam" id="PF02709"/>
    </source>
</evidence>
<dbReference type="Pfam" id="PF00535">
    <property type="entry name" value="Glycos_transf_2"/>
    <property type="match status" value="1"/>
</dbReference>
<dbReference type="Pfam" id="PF02709">
    <property type="entry name" value="Glyco_transf_7C"/>
    <property type="match status" value="1"/>
</dbReference>
<dbReference type="GO" id="GO:0016740">
    <property type="term" value="F:transferase activity"/>
    <property type="evidence" value="ECO:0007669"/>
    <property type="project" value="UniProtKB-KW"/>
</dbReference>
<accession>A0A7W7CEZ1</accession>
<evidence type="ECO:0000313" key="4">
    <source>
        <dbReference type="EMBL" id="MBB4679757.1"/>
    </source>
</evidence>
<evidence type="ECO:0000256" key="1">
    <source>
        <dbReference type="ARBA" id="ARBA00022679"/>
    </source>
</evidence>
<dbReference type="Proteomes" id="UP000533598">
    <property type="component" value="Unassembled WGS sequence"/>
</dbReference>
<comment type="caution">
    <text evidence="4">The sequence shown here is derived from an EMBL/GenBank/DDBJ whole genome shotgun (WGS) entry which is preliminary data.</text>
</comment>
<dbReference type="Gene3D" id="3.90.550.10">
    <property type="entry name" value="Spore Coat Polysaccharide Biosynthesis Protein SpsA, Chain A"/>
    <property type="match status" value="1"/>
</dbReference>
<dbReference type="InterPro" id="IPR027791">
    <property type="entry name" value="Galactosyl_T_C"/>
</dbReference>
<gene>
    <name evidence="4" type="ORF">HNR67_005875</name>
</gene>
<dbReference type="RefSeq" id="WP_185005466.1">
    <property type="nucleotide sequence ID" value="NZ_BAAAUI010000001.1"/>
</dbReference>
<dbReference type="InterPro" id="IPR001173">
    <property type="entry name" value="Glyco_trans_2-like"/>
</dbReference>
<name>A0A7W7CEZ1_9PSEU</name>
<dbReference type="AlphaFoldDB" id="A0A7W7CEZ1"/>
<feature type="domain" description="Galactosyltransferase C-terminal" evidence="3">
    <location>
        <begin position="181"/>
        <end position="231"/>
    </location>
</feature>
<evidence type="ECO:0000313" key="5">
    <source>
        <dbReference type="Proteomes" id="UP000533598"/>
    </source>
</evidence>
<keyword evidence="1 4" id="KW-0808">Transferase</keyword>
<sequence>MISVVIPTRDRTTRLYLTLSALLAQTLDRAGFEVVLVDDSPTPGAVEAVLAALPAGLPLRRTATGGRGVAAARNAGAALATGDLLLFLDDDTLAAPDLLRRHVIAHGPATVAHGRITDLTAFLFTPDPPRLSETLTGARGRTLGPADLPALAQRYRRLGPQRSFIEGVAQAVAGIPAYHELRWLACVGTSTSMPRELFNRMGGFDEGFGALWGGEDLELGLRLALAGAEFRLIGSFACHLPQARHHTATDLGLFWTLVAQRHGRPRLVRVGDFLRGRISLDQLAAELAPARQATP</sequence>
<reference evidence="4 5" key="1">
    <citation type="submission" date="2020-08" db="EMBL/GenBank/DDBJ databases">
        <title>Sequencing the genomes of 1000 actinobacteria strains.</title>
        <authorList>
            <person name="Klenk H.-P."/>
        </authorList>
    </citation>
    <scope>NUCLEOTIDE SEQUENCE [LARGE SCALE GENOMIC DNA]</scope>
    <source>
        <strain evidence="4 5">DSM 44230</strain>
    </source>
</reference>
<proteinExistence type="predicted"/>
<dbReference type="InterPro" id="IPR050834">
    <property type="entry name" value="Glycosyltransf_2"/>
</dbReference>
<dbReference type="PANTHER" id="PTHR43685">
    <property type="entry name" value="GLYCOSYLTRANSFERASE"/>
    <property type="match status" value="1"/>
</dbReference>
<dbReference type="SUPFAM" id="SSF53448">
    <property type="entry name" value="Nucleotide-diphospho-sugar transferases"/>
    <property type="match status" value="1"/>
</dbReference>
<organism evidence="4 5">
    <name type="scientific">Crossiella cryophila</name>
    <dbReference type="NCBI Taxonomy" id="43355"/>
    <lineage>
        <taxon>Bacteria</taxon>
        <taxon>Bacillati</taxon>
        <taxon>Actinomycetota</taxon>
        <taxon>Actinomycetes</taxon>
        <taxon>Pseudonocardiales</taxon>
        <taxon>Pseudonocardiaceae</taxon>
        <taxon>Crossiella</taxon>
    </lineage>
</organism>
<keyword evidence="5" id="KW-1185">Reference proteome</keyword>
<evidence type="ECO:0000259" key="2">
    <source>
        <dbReference type="Pfam" id="PF00535"/>
    </source>
</evidence>